<dbReference type="STRING" id="1430440.MGMSRv2__3517"/>
<organism evidence="3 4">
    <name type="scientific">Magnetospirillum gryphiswaldense (strain DSM 6361 / JCM 21280 / NBRC 15271 / MSR-1)</name>
    <dbReference type="NCBI Taxonomy" id="431944"/>
    <lineage>
        <taxon>Bacteria</taxon>
        <taxon>Pseudomonadati</taxon>
        <taxon>Pseudomonadota</taxon>
        <taxon>Alphaproteobacteria</taxon>
        <taxon>Rhodospirillales</taxon>
        <taxon>Rhodospirillaceae</taxon>
        <taxon>Magnetospirillum</taxon>
    </lineage>
</organism>
<evidence type="ECO:0000313" key="4">
    <source>
        <dbReference type="Proteomes" id="UP000018922"/>
    </source>
</evidence>
<dbReference type="GO" id="GO:0045333">
    <property type="term" value="P:cellular respiration"/>
    <property type="evidence" value="ECO:0007669"/>
    <property type="project" value="InterPro"/>
</dbReference>
<dbReference type="Proteomes" id="UP000018922">
    <property type="component" value="Chromosome I"/>
</dbReference>
<dbReference type="EMBL" id="HG794546">
    <property type="protein sequence ID" value="CDL00732.1"/>
    <property type="molecule type" value="Genomic_DNA"/>
</dbReference>
<evidence type="ECO:0000313" key="3">
    <source>
        <dbReference type="EMBL" id="CDL00732.1"/>
    </source>
</evidence>
<keyword evidence="4" id="KW-1185">Reference proteome</keyword>
<dbReference type="Pfam" id="PF03364">
    <property type="entry name" value="Polyketide_cyc"/>
    <property type="match status" value="1"/>
</dbReference>
<dbReference type="GO" id="GO:0048039">
    <property type="term" value="F:ubiquinone binding"/>
    <property type="evidence" value="ECO:0007669"/>
    <property type="project" value="InterPro"/>
</dbReference>
<reference evidence="3 4" key="1">
    <citation type="journal article" date="2014" name="Genome Announc.">
        <title>Complete genome sequence of Magnetospirillum gryphiswaldense MSR-1.</title>
        <authorList>
            <person name="Wang X."/>
            <person name="Wang Q."/>
            <person name="Zhang W."/>
            <person name="Wang Y."/>
            <person name="Li L."/>
            <person name="Wen T."/>
            <person name="Zhang T."/>
            <person name="Zhang Y."/>
            <person name="Xu J."/>
            <person name="Hu J."/>
            <person name="Li S."/>
            <person name="Liu L."/>
            <person name="Liu J."/>
            <person name="Jiang W."/>
            <person name="Tian J."/>
            <person name="Li Y."/>
            <person name="Schuler D."/>
            <person name="Wang L."/>
            <person name="Li J."/>
        </authorList>
    </citation>
    <scope>NUCLEOTIDE SEQUENCE [LARGE SCALE GENOMIC DNA]</scope>
    <source>
        <strain evidence="4">DSM 6361 / JCM 21280 / NBRC 15271 / MSR-1</strain>
    </source>
</reference>
<protein>
    <submittedName>
        <fullName evidence="3">Oligoketide cyclase/lipid transport protein</fullName>
    </submittedName>
</protein>
<dbReference type="CDD" id="cd07813">
    <property type="entry name" value="COQ10p_like"/>
    <property type="match status" value="1"/>
</dbReference>
<dbReference type="AlphaFoldDB" id="V6F5S3"/>
<accession>V6F5S3</accession>
<dbReference type="HOGENOM" id="CLU_079653_3_1_5"/>
<dbReference type="Gene3D" id="3.30.530.20">
    <property type="match status" value="1"/>
</dbReference>
<dbReference type="SUPFAM" id="SSF55961">
    <property type="entry name" value="Bet v1-like"/>
    <property type="match status" value="1"/>
</dbReference>
<feature type="domain" description="Coenzyme Q-binding protein COQ10 START" evidence="2">
    <location>
        <begin position="15"/>
        <end position="132"/>
    </location>
</feature>
<evidence type="ECO:0000259" key="2">
    <source>
        <dbReference type="Pfam" id="PF03364"/>
    </source>
</evidence>
<dbReference type="InterPro" id="IPR023393">
    <property type="entry name" value="START-like_dom_sf"/>
</dbReference>
<dbReference type="PANTHER" id="PTHR12901:SF10">
    <property type="entry name" value="COENZYME Q-BINDING PROTEIN COQ10, MITOCHONDRIAL"/>
    <property type="match status" value="1"/>
</dbReference>
<dbReference type="InterPro" id="IPR044996">
    <property type="entry name" value="COQ10-like"/>
</dbReference>
<comment type="similarity">
    <text evidence="1">Belongs to the ribosome association toxin RatA family.</text>
</comment>
<sequence length="141" mass="15584">MGLSGRFRVDFPHLTARQLFDIAADIESYPHFIPWCRAARVIGQDGDATMVENHFGAGPVDLRFTTRAVAQAPECLTITGDDGPFTAFRLEWTFADGHVKAQYQIALASPLLQGLAGFAMPEVERRIVSQFRQRANALYGA</sequence>
<dbReference type="InterPro" id="IPR005031">
    <property type="entry name" value="COQ10_START"/>
</dbReference>
<dbReference type="PANTHER" id="PTHR12901">
    <property type="entry name" value="SPERM PROTEIN HOMOLOG"/>
    <property type="match status" value="1"/>
</dbReference>
<dbReference type="eggNOG" id="COG2867">
    <property type="taxonomic scope" value="Bacteria"/>
</dbReference>
<proteinExistence type="inferred from homology"/>
<dbReference type="KEGG" id="mgy:MGMSRv2__3517"/>
<name>V6F5S3_MAGGM</name>
<gene>
    <name evidence="3" type="ordered locus">MGMSRv2__3517</name>
</gene>
<evidence type="ECO:0000256" key="1">
    <source>
        <dbReference type="ARBA" id="ARBA00008918"/>
    </source>
</evidence>